<name>A0AA86N3A1_9BACT</name>
<dbReference type="Gene3D" id="3.90.550.10">
    <property type="entry name" value="Spore Coat Polysaccharide Biosynthesis Protein SpsA, Chain A"/>
    <property type="match status" value="1"/>
</dbReference>
<keyword evidence="2" id="KW-1185">Reference proteome</keyword>
<evidence type="ECO:0000313" key="2">
    <source>
        <dbReference type="Proteomes" id="UP001179121"/>
    </source>
</evidence>
<dbReference type="RefSeq" id="WP_289271409.1">
    <property type="nucleotide sequence ID" value="NZ_OX365700.1"/>
</dbReference>
<dbReference type="InterPro" id="IPR029044">
    <property type="entry name" value="Nucleotide-diphossugar_trans"/>
</dbReference>
<evidence type="ECO:0000313" key="1">
    <source>
        <dbReference type="EMBL" id="CAI4033988.1"/>
    </source>
</evidence>
<proteinExistence type="predicted"/>
<dbReference type="SUPFAM" id="SSF53448">
    <property type="entry name" value="Nucleotide-diphospho-sugar transferases"/>
    <property type="match status" value="1"/>
</dbReference>
<gene>
    <name evidence="1" type="ORF">DNFV4_04430</name>
</gene>
<dbReference type="AlphaFoldDB" id="A0AA86N3A1"/>
<dbReference type="EMBL" id="OX365700">
    <property type="protein sequence ID" value="CAI4033988.1"/>
    <property type="molecule type" value="Genomic_DNA"/>
</dbReference>
<sequence>MSEPNSPLMSIVIATPDDFDVIRHTISYLLRQTVRASLEMVIVAPSRAQLNLDQTRLSALLAEFAQVQIVEVGAIRSIGRANAAGIRRAMAPLVALAEDHCFPDPQWAESLIRAHRGPWAAVGPAVRNANPNSAVSWADLFIGYGPWLWPTTAREADFLPGHNTSYKRDLLLGYGPQLEPMMEAETLLHWDLRQKGHRLYLDPSAQVAHTNFSLWRSWLPVQFYNGRLFAGARVRETALWRRALFVAGSPVIPALRLWRIWRGLEPGEQRRRFRSCVHALAIGLILDGAGQLVGYAAGIGRAVDQVARFEFHRFRHIRDEDRRDLSLA</sequence>
<organism evidence="1 2">
    <name type="scientific">Nitrospira tepida</name>
    <dbReference type="NCBI Taxonomy" id="2973512"/>
    <lineage>
        <taxon>Bacteria</taxon>
        <taxon>Pseudomonadati</taxon>
        <taxon>Nitrospirota</taxon>
        <taxon>Nitrospiria</taxon>
        <taxon>Nitrospirales</taxon>
        <taxon>Nitrospiraceae</taxon>
        <taxon>Nitrospira</taxon>
    </lineage>
</organism>
<dbReference type="Proteomes" id="UP001179121">
    <property type="component" value="Chromosome"/>
</dbReference>
<dbReference type="KEGG" id="nti:DNFV4_04430"/>
<accession>A0AA86N3A1</accession>
<reference evidence="1" key="1">
    <citation type="submission" date="2022-10" db="EMBL/GenBank/DDBJ databases">
        <authorList>
            <person name="Koch H."/>
        </authorList>
    </citation>
    <scope>NUCLEOTIDE SEQUENCE</scope>
    <source>
        <strain evidence="1">DNF</strain>
    </source>
</reference>
<protein>
    <submittedName>
        <fullName evidence="1">Glyco_trans_2-like domain-containing protein</fullName>
    </submittedName>
</protein>